<proteinExistence type="predicted"/>
<keyword evidence="3" id="KW-1185">Reference proteome</keyword>
<evidence type="ECO:0000313" key="2">
    <source>
        <dbReference type="EMBL" id="CAG7600379.1"/>
    </source>
</evidence>
<feature type="compositionally biased region" description="Basic residues" evidence="1">
    <location>
        <begin position="123"/>
        <end position="139"/>
    </location>
</feature>
<reference evidence="2" key="1">
    <citation type="submission" date="2021-06" db="EMBL/GenBank/DDBJ databases">
        <authorList>
            <person name="Arsene-Ploetze F."/>
        </authorList>
    </citation>
    <scope>NUCLEOTIDE SEQUENCE</scope>
    <source>
        <strain evidence="2">SBRY1</strain>
    </source>
</reference>
<sequence>MPAERQFRGAVQGGRQAPARTYHGGQAELAVQRRHDRLRRHDAGLRGDDRSRCGSLRCRCPDHVHGAPGGGQRLPGVLQLQKRLRQLVPEVVAPDGLCLRRHRIRLEVRGYTGGQGGQVGRGQGRHTQGHRRRQGRRRRREETEVLVRW</sequence>
<protein>
    <submittedName>
        <fullName evidence="2">Uncharacterized protein</fullName>
    </submittedName>
</protein>
<evidence type="ECO:0000313" key="3">
    <source>
        <dbReference type="Proteomes" id="UP001153328"/>
    </source>
</evidence>
<organism evidence="2 3">
    <name type="scientific">Actinacidiphila bryophytorum</name>
    <dbReference type="NCBI Taxonomy" id="1436133"/>
    <lineage>
        <taxon>Bacteria</taxon>
        <taxon>Bacillati</taxon>
        <taxon>Actinomycetota</taxon>
        <taxon>Actinomycetes</taxon>
        <taxon>Kitasatosporales</taxon>
        <taxon>Streptomycetaceae</taxon>
        <taxon>Actinacidiphila</taxon>
    </lineage>
</organism>
<feature type="compositionally biased region" description="Gly residues" evidence="1">
    <location>
        <begin position="111"/>
        <end position="122"/>
    </location>
</feature>
<gene>
    <name evidence="2" type="ORF">SBRY_10321</name>
</gene>
<evidence type="ECO:0000256" key="1">
    <source>
        <dbReference type="SAM" id="MobiDB-lite"/>
    </source>
</evidence>
<dbReference type="EMBL" id="CAJVAX010000001">
    <property type="protein sequence ID" value="CAG7600379.1"/>
    <property type="molecule type" value="Genomic_DNA"/>
</dbReference>
<name>A0A9W4GWP3_9ACTN</name>
<dbReference type="Proteomes" id="UP001153328">
    <property type="component" value="Unassembled WGS sequence"/>
</dbReference>
<accession>A0A9W4GWP3</accession>
<feature type="region of interest" description="Disordered" evidence="1">
    <location>
        <begin position="111"/>
        <end position="142"/>
    </location>
</feature>
<dbReference type="AlphaFoldDB" id="A0A9W4GWP3"/>
<comment type="caution">
    <text evidence="2">The sequence shown here is derived from an EMBL/GenBank/DDBJ whole genome shotgun (WGS) entry which is preliminary data.</text>
</comment>